<dbReference type="SMART" id="SM00020">
    <property type="entry name" value="Tryp_SPc"/>
    <property type="match status" value="1"/>
</dbReference>
<evidence type="ECO:0000256" key="3">
    <source>
        <dbReference type="SAM" id="MobiDB-lite"/>
    </source>
</evidence>
<keyword evidence="4" id="KW-0732">Signal</keyword>
<dbReference type="RefSeq" id="XP_018323685.1">
    <property type="nucleotide sequence ID" value="XM_018468183.1"/>
</dbReference>
<dbReference type="GO" id="GO:0004252">
    <property type="term" value="F:serine-type endopeptidase activity"/>
    <property type="evidence" value="ECO:0007669"/>
    <property type="project" value="InterPro"/>
</dbReference>
<organism evidence="6 7">
    <name type="scientific">Agrilus planipennis</name>
    <name type="common">Emerald ash borer</name>
    <name type="synonym">Agrilus marcopoli</name>
    <dbReference type="NCBI Taxonomy" id="224129"/>
    <lineage>
        <taxon>Eukaryota</taxon>
        <taxon>Metazoa</taxon>
        <taxon>Ecdysozoa</taxon>
        <taxon>Arthropoda</taxon>
        <taxon>Hexapoda</taxon>
        <taxon>Insecta</taxon>
        <taxon>Pterygota</taxon>
        <taxon>Neoptera</taxon>
        <taxon>Endopterygota</taxon>
        <taxon>Coleoptera</taxon>
        <taxon>Polyphaga</taxon>
        <taxon>Elateriformia</taxon>
        <taxon>Buprestoidea</taxon>
        <taxon>Buprestidae</taxon>
        <taxon>Agrilinae</taxon>
        <taxon>Agrilus</taxon>
    </lineage>
</organism>
<dbReference type="InterPro" id="IPR009003">
    <property type="entry name" value="Peptidase_S1_PA"/>
</dbReference>
<comment type="similarity">
    <text evidence="2">Belongs to the peptidase S1 family. CLIP subfamily.</text>
</comment>
<dbReference type="Proteomes" id="UP000192223">
    <property type="component" value="Unplaced"/>
</dbReference>
<dbReference type="InterPro" id="IPR001314">
    <property type="entry name" value="Peptidase_S1A"/>
</dbReference>
<dbReference type="SUPFAM" id="SSF50494">
    <property type="entry name" value="Trypsin-like serine proteases"/>
    <property type="match status" value="1"/>
</dbReference>
<dbReference type="OrthoDB" id="6656697at2759"/>
<dbReference type="CDD" id="cd00190">
    <property type="entry name" value="Tryp_SPc"/>
    <property type="match status" value="1"/>
</dbReference>
<dbReference type="Gene3D" id="2.40.10.10">
    <property type="entry name" value="Trypsin-like serine proteases"/>
    <property type="match status" value="2"/>
</dbReference>
<feature type="region of interest" description="Disordered" evidence="3">
    <location>
        <begin position="23"/>
        <end position="57"/>
    </location>
</feature>
<evidence type="ECO:0000256" key="1">
    <source>
        <dbReference type="ARBA" id="ARBA00023157"/>
    </source>
</evidence>
<protein>
    <submittedName>
        <fullName evidence="7">Tryptase alpha/beta-1</fullName>
    </submittedName>
</protein>
<keyword evidence="6" id="KW-1185">Reference proteome</keyword>
<proteinExistence type="inferred from homology"/>
<dbReference type="InterPro" id="IPR051487">
    <property type="entry name" value="Ser/Thr_Proteases_Immune/Dev"/>
</dbReference>
<dbReference type="InParanoid" id="A0A1W4WUH1"/>
<dbReference type="InterPro" id="IPR043504">
    <property type="entry name" value="Peptidase_S1_PA_chymotrypsin"/>
</dbReference>
<dbReference type="Pfam" id="PF00089">
    <property type="entry name" value="Trypsin"/>
    <property type="match status" value="1"/>
</dbReference>
<evidence type="ECO:0000259" key="5">
    <source>
        <dbReference type="PROSITE" id="PS50240"/>
    </source>
</evidence>
<dbReference type="FunFam" id="2.40.10.10:FF:000068">
    <property type="entry name" value="transmembrane protease serine 2"/>
    <property type="match status" value="1"/>
</dbReference>
<evidence type="ECO:0000256" key="4">
    <source>
        <dbReference type="SAM" id="SignalP"/>
    </source>
</evidence>
<accession>A0A1W4WUH1</accession>
<dbReference type="GeneID" id="108735940"/>
<name>A0A1W4WUH1_AGRPL</name>
<feature type="chain" id="PRO_5010693516" evidence="4">
    <location>
        <begin position="21"/>
        <end position="375"/>
    </location>
</feature>
<dbReference type="GO" id="GO:0006508">
    <property type="term" value="P:proteolysis"/>
    <property type="evidence" value="ECO:0007669"/>
    <property type="project" value="InterPro"/>
</dbReference>
<dbReference type="AlphaFoldDB" id="A0A1W4WUH1"/>
<feature type="domain" description="Peptidase S1" evidence="5">
    <location>
        <begin position="127"/>
        <end position="373"/>
    </location>
</feature>
<gene>
    <name evidence="7" type="primary">LOC108735940</name>
</gene>
<dbReference type="KEGG" id="apln:108735940"/>
<reference evidence="7" key="1">
    <citation type="submission" date="2025-08" db="UniProtKB">
        <authorList>
            <consortium name="RefSeq"/>
        </authorList>
    </citation>
    <scope>IDENTIFICATION</scope>
    <source>
        <tissue evidence="7">Entire body</tissue>
    </source>
</reference>
<dbReference type="InterPro" id="IPR001254">
    <property type="entry name" value="Trypsin_dom"/>
</dbReference>
<evidence type="ECO:0000313" key="7">
    <source>
        <dbReference type="RefSeq" id="XP_018323685.1"/>
    </source>
</evidence>
<evidence type="ECO:0000256" key="2">
    <source>
        <dbReference type="ARBA" id="ARBA00024195"/>
    </source>
</evidence>
<evidence type="ECO:0000313" key="6">
    <source>
        <dbReference type="Proteomes" id="UP000192223"/>
    </source>
</evidence>
<sequence>MFSKVCVFLVIASAVNSVAGQGFPGSGSAGPPPTSGGGNPGIGTSGPPSGGGFGSAGRPTGSGGQNYVCVPIGTCSSFTIDVRIVTPGNQQQNPCPAGQEPCYTTGNNPGNPCGLGTTQCGTRLASVTSNADGFSQRGAFPWQAFIVNQTGYAGSGVLIDPYHVVTAAHKVVQNQNNPRNIGVYMGIWESTDVSTAQYRVVSRVSIHPQYNSASLRNDIAVLRLENCFTLGQSNYINTACLPTQGQSFVGQNCLVSGWGETSFRLNDAPTMRQKQVTVPIVPYATCRASYAQSNLLGNRVDFYLDSVGEICAGGQSMRDACTQDGGAPLVCPVNGRYTVAGLVIWGKGCGAPGVYGVYTNVPNYVNWIQNTVNTQ</sequence>
<feature type="signal peptide" evidence="4">
    <location>
        <begin position="1"/>
        <end position="20"/>
    </location>
</feature>
<dbReference type="PROSITE" id="PS50240">
    <property type="entry name" value="TRYPSIN_DOM"/>
    <property type="match status" value="1"/>
</dbReference>
<feature type="compositionally biased region" description="Gly residues" evidence="3">
    <location>
        <begin position="35"/>
        <end position="57"/>
    </location>
</feature>
<dbReference type="PRINTS" id="PR00722">
    <property type="entry name" value="CHYMOTRYPSIN"/>
</dbReference>
<keyword evidence="1" id="KW-1015">Disulfide bond</keyword>
<dbReference type="STRING" id="224129.A0A1W4WUH1"/>
<dbReference type="PANTHER" id="PTHR24256">
    <property type="entry name" value="TRYPTASE-RELATED"/>
    <property type="match status" value="1"/>
</dbReference>